<evidence type="ECO:0000256" key="3">
    <source>
        <dbReference type="ARBA" id="ARBA00022454"/>
    </source>
</evidence>
<accession>A0A8R1U8Q8</accession>
<dbReference type="Gene3D" id="2.170.270.10">
    <property type="entry name" value="SET domain"/>
    <property type="match status" value="1"/>
</dbReference>
<comment type="subcellular location">
    <subcellularLocation>
        <location evidence="2">Chromosome</location>
    </subcellularLocation>
    <subcellularLocation>
        <location evidence="1">Nucleus</location>
    </subcellularLocation>
</comment>
<proteinExistence type="predicted"/>
<evidence type="ECO:0000256" key="2">
    <source>
        <dbReference type="ARBA" id="ARBA00004286"/>
    </source>
</evidence>
<dbReference type="GO" id="GO:0032259">
    <property type="term" value="P:methylation"/>
    <property type="evidence" value="ECO:0007669"/>
    <property type="project" value="UniProtKB-KW"/>
</dbReference>
<protein>
    <submittedName>
        <fullName evidence="9">SET domain-containing protein</fullName>
    </submittedName>
</protein>
<reference evidence="9" key="2">
    <citation type="submission" date="2022-06" db="UniProtKB">
        <authorList>
            <consortium name="EnsemblMetazoa"/>
        </authorList>
    </citation>
    <scope>IDENTIFICATION</scope>
    <source>
        <strain evidence="9">PS312</strain>
    </source>
</reference>
<dbReference type="Pfam" id="PF00856">
    <property type="entry name" value="SET"/>
    <property type="match status" value="1"/>
</dbReference>
<keyword evidence="10" id="KW-1185">Reference proteome</keyword>
<keyword evidence="6" id="KW-0949">S-adenosyl-L-methionine</keyword>
<feature type="region of interest" description="Disordered" evidence="8">
    <location>
        <begin position="543"/>
        <end position="599"/>
    </location>
</feature>
<feature type="compositionally biased region" description="Basic and acidic residues" evidence="8">
    <location>
        <begin position="282"/>
        <end position="294"/>
    </location>
</feature>
<evidence type="ECO:0000256" key="8">
    <source>
        <dbReference type="SAM" id="MobiDB-lite"/>
    </source>
</evidence>
<dbReference type="PANTHER" id="PTHR22884">
    <property type="entry name" value="SET DOMAIN PROTEINS"/>
    <property type="match status" value="1"/>
</dbReference>
<keyword evidence="5" id="KW-0808">Transferase</keyword>
<dbReference type="Proteomes" id="UP000005239">
    <property type="component" value="Unassembled WGS sequence"/>
</dbReference>
<gene>
    <name evidence="9" type="primary">WBGene00096398</name>
</gene>
<name>A0A2A6BD75_PRIPA</name>
<dbReference type="SUPFAM" id="SSF82199">
    <property type="entry name" value="SET domain"/>
    <property type="match status" value="1"/>
</dbReference>
<evidence type="ECO:0000256" key="6">
    <source>
        <dbReference type="ARBA" id="ARBA00022691"/>
    </source>
</evidence>
<reference evidence="10" key="1">
    <citation type="journal article" date="2008" name="Nat. Genet.">
        <title>The Pristionchus pacificus genome provides a unique perspective on nematode lifestyle and parasitism.</title>
        <authorList>
            <person name="Dieterich C."/>
            <person name="Clifton S.W."/>
            <person name="Schuster L.N."/>
            <person name="Chinwalla A."/>
            <person name="Delehaunty K."/>
            <person name="Dinkelacker I."/>
            <person name="Fulton L."/>
            <person name="Fulton R."/>
            <person name="Godfrey J."/>
            <person name="Minx P."/>
            <person name="Mitreva M."/>
            <person name="Roeseler W."/>
            <person name="Tian H."/>
            <person name="Witte H."/>
            <person name="Yang S.P."/>
            <person name="Wilson R.K."/>
            <person name="Sommer R.J."/>
        </authorList>
    </citation>
    <scope>NUCLEOTIDE SEQUENCE [LARGE SCALE GENOMIC DNA]</scope>
    <source>
        <strain evidence="10">PS312</strain>
    </source>
</reference>
<feature type="compositionally biased region" description="Basic and acidic residues" evidence="8">
    <location>
        <begin position="253"/>
        <end position="266"/>
    </location>
</feature>
<dbReference type="GO" id="GO:0046975">
    <property type="term" value="F:histone H3K36 methyltransferase activity"/>
    <property type="evidence" value="ECO:0000318"/>
    <property type="project" value="GO_Central"/>
</dbReference>
<dbReference type="PROSITE" id="PS50280">
    <property type="entry name" value="SET"/>
    <property type="match status" value="1"/>
</dbReference>
<keyword evidence="4" id="KW-0489">Methyltransferase</keyword>
<feature type="region of interest" description="Disordered" evidence="8">
    <location>
        <begin position="217"/>
        <end position="302"/>
    </location>
</feature>
<evidence type="ECO:0000256" key="7">
    <source>
        <dbReference type="ARBA" id="ARBA00023242"/>
    </source>
</evidence>
<dbReference type="InterPro" id="IPR046341">
    <property type="entry name" value="SET_dom_sf"/>
</dbReference>
<dbReference type="InterPro" id="IPR001214">
    <property type="entry name" value="SET_dom"/>
</dbReference>
<organism evidence="9 10">
    <name type="scientific">Pristionchus pacificus</name>
    <name type="common">Parasitic nematode worm</name>
    <dbReference type="NCBI Taxonomy" id="54126"/>
    <lineage>
        <taxon>Eukaryota</taxon>
        <taxon>Metazoa</taxon>
        <taxon>Ecdysozoa</taxon>
        <taxon>Nematoda</taxon>
        <taxon>Chromadorea</taxon>
        <taxon>Rhabditida</taxon>
        <taxon>Rhabditina</taxon>
        <taxon>Diplogasteromorpha</taxon>
        <taxon>Diplogasteroidea</taxon>
        <taxon>Neodiplogasteridae</taxon>
        <taxon>Pristionchus</taxon>
    </lineage>
</organism>
<feature type="compositionally biased region" description="Acidic residues" evidence="8">
    <location>
        <begin position="218"/>
        <end position="238"/>
    </location>
</feature>
<feature type="compositionally biased region" description="Basic and acidic residues" evidence="8">
    <location>
        <begin position="567"/>
        <end position="599"/>
    </location>
</feature>
<evidence type="ECO:0000256" key="4">
    <source>
        <dbReference type="ARBA" id="ARBA00022603"/>
    </source>
</evidence>
<evidence type="ECO:0000313" key="10">
    <source>
        <dbReference type="Proteomes" id="UP000005239"/>
    </source>
</evidence>
<dbReference type="OrthoDB" id="422362at2759"/>
<dbReference type="InterPro" id="IPR003616">
    <property type="entry name" value="Post-SET_dom"/>
</dbReference>
<keyword evidence="3" id="KW-0158">Chromosome</keyword>
<dbReference type="GO" id="GO:0005634">
    <property type="term" value="C:nucleus"/>
    <property type="evidence" value="ECO:0000318"/>
    <property type="project" value="GO_Central"/>
</dbReference>
<dbReference type="PROSITE" id="PS50868">
    <property type="entry name" value="POST_SET"/>
    <property type="match status" value="1"/>
</dbReference>
<dbReference type="InterPro" id="IPR050777">
    <property type="entry name" value="SET2_Histone-Lys_MeTrsfase"/>
</dbReference>
<keyword evidence="7" id="KW-0539">Nucleus</keyword>
<dbReference type="EnsemblMetazoa" id="PPA06844.1">
    <property type="protein sequence ID" value="PPA06844.1"/>
    <property type="gene ID" value="WBGene00096398"/>
</dbReference>
<evidence type="ECO:0000256" key="5">
    <source>
        <dbReference type="ARBA" id="ARBA00022679"/>
    </source>
</evidence>
<evidence type="ECO:0000256" key="1">
    <source>
        <dbReference type="ARBA" id="ARBA00004123"/>
    </source>
</evidence>
<dbReference type="GO" id="GO:0006355">
    <property type="term" value="P:regulation of DNA-templated transcription"/>
    <property type="evidence" value="ECO:0000318"/>
    <property type="project" value="GO_Central"/>
</dbReference>
<dbReference type="AlphaFoldDB" id="A0A2A6BD75"/>
<feature type="compositionally biased region" description="Basic and acidic residues" evidence="8">
    <location>
        <begin position="543"/>
        <end position="552"/>
    </location>
</feature>
<dbReference type="SMART" id="SM00317">
    <property type="entry name" value="SET"/>
    <property type="match status" value="1"/>
</dbReference>
<dbReference type="GO" id="GO:0000785">
    <property type="term" value="C:chromatin"/>
    <property type="evidence" value="ECO:0000318"/>
    <property type="project" value="GO_Central"/>
</dbReference>
<accession>A0A2A6BD75</accession>
<evidence type="ECO:0000313" key="9">
    <source>
        <dbReference type="EnsemblMetazoa" id="PPA06844.1"/>
    </source>
</evidence>
<sequence>MAAPSNILETTRTKALHLSRTDRIGRELMDSVELIRNVMDYGLKHTTLPVKISAVELDCREALIKDGNTEPDVRYLLHGSCAAVCELIKSFVDNHSGKVEEVEEWRKIAFRLSKTNDICKLLQESLEFINSVINTGVKHRTTILTLKIEVLSMQCNLQMNQDSHRDDQYRSLHYDFILCICFLLRFIVRTVEDEEKVAAAAMEELFVLPAQSNQVDVVNDDLDDEINGGDYDENEKEEAEEKKENVGPEIETEEKQETNREEENHQNADPSSTEKSDEEANTDGKEEDKTDPDYGKILIAPSEDFTKEDEGFEKLTAGREKYKFLAKNLWKCALPKSDHLPDPKTDSCEYLKGSSIACPLDCREGERCRNNLRKKNPKIYLGRTSYGSGIFAAEQIKMESFCKILEYCGVIRTNAQWKDHLEKMKKKNKSYGRYVVQLDRDYTCDPEQCGNSGRMSNHSCEPNCSLELFYVDGIPHLFLTPLRNIEKGEQLVWFYGGKFARGKDVVGDEVEKIPCGCKSKFCQGIVGGTAGATTKITKTVEDPKLKKKMETRNKKRRQSRQSNIEMEVIKKKKEEEDKKEKNNSQKSWRMDRAGKRSNN</sequence>